<name>A0A8F9XK88_9BACT</name>
<evidence type="ECO:0000313" key="2">
    <source>
        <dbReference type="EMBL" id="QYM77951.1"/>
    </source>
</evidence>
<dbReference type="EMBL" id="CP080507">
    <property type="protein sequence ID" value="QYM77951.1"/>
    <property type="molecule type" value="Genomic_DNA"/>
</dbReference>
<dbReference type="InterPro" id="IPR029057">
    <property type="entry name" value="PRTase-like"/>
</dbReference>
<dbReference type="Gene3D" id="3.30.1310.20">
    <property type="entry name" value="PRTase-like"/>
    <property type="match status" value="1"/>
</dbReference>
<dbReference type="Proteomes" id="UP000825051">
    <property type="component" value="Chromosome"/>
</dbReference>
<dbReference type="InterPro" id="IPR000836">
    <property type="entry name" value="PRTase_dom"/>
</dbReference>
<evidence type="ECO:0000313" key="3">
    <source>
        <dbReference type="Proteomes" id="UP000825051"/>
    </source>
</evidence>
<dbReference type="Pfam" id="PF00156">
    <property type="entry name" value="Pribosyltran"/>
    <property type="match status" value="1"/>
</dbReference>
<dbReference type="SUPFAM" id="SSF53271">
    <property type="entry name" value="PRTase-like"/>
    <property type="match status" value="1"/>
</dbReference>
<protein>
    <recommendedName>
        <fullName evidence="1">Phosphoribosyltransferase domain-containing protein</fullName>
    </recommendedName>
</protein>
<keyword evidence="3" id="KW-1185">Reference proteome</keyword>
<dbReference type="AlphaFoldDB" id="A0A8F9XK88"/>
<proteinExistence type="predicted"/>
<evidence type="ECO:0000259" key="1">
    <source>
        <dbReference type="Pfam" id="PF00156"/>
    </source>
</evidence>
<gene>
    <name evidence="2" type="ORF">K0B96_11575</name>
</gene>
<sequence length="242" mass="26087">MHHRTFHGTTEFGSVTTLLPYRDRRAAGQVLAEQLHRFTGRMDLVVIALARGGVPVGYEISRALRAPLDVFVVHRLAFPGEPDLVMGALASGGVCVLDRDVMQHHAIDAEAMKRAVAEALPFLERREQALRGDRPPLDVRDRHVLFVDDGVATGATMRVALAGLRAQSPASVTIAVPVGASGALEALAVDVDEIVCPRMPDPLFAVGLSYDRFPDLDDADVCALLARAPWSQPAPHVRRAVG</sequence>
<feature type="domain" description="Phosphoribosyltransferase" evidence="1">
    <location>
        <begin position="27"/>
        <end position="211"/>
    </location>
</feature>
<dbReference type="RefSeq" id="WP_220161055.1">
    <property type="nucleotide sequence ID" value="NZ_CP080507.1"/>
</dbReference>
<reference evidence="2" key="1">
    <citation type="submission" date="2021-08" db="EMBL/GenBank/DDBJ databases">
        <title>Genome of a novel bacterium of the phylum Verrucomicrobia, Oleiharenicola sp. KSB-15.</title>
        <authorList>
            <person name="Chung J.-H."/>
            <person name="Ahn J.-H."/>
            <person name="Yoon Y."/>
            <person name="Kim D.-Y."/>
            <person name="An S.-H."/>
            <person name="Park I."/>
            <person name="Yeon J."/>
        </authorList>
    </citation>
    <scope>NUCLEOTIDE SEQUENCE</scope>
    <source>
        <strain evidence="2">KSB-15</strain>
    </source>
</reference>
<accession>A0A8F9XK88</accession>
<organism evidence="2 3">
    <name type="scientific">Horticoccus luteus</name>
    <dbReference type="NCBI Taxonomy" id="2862869"/>
    <lineage>
        <taxon>Bacteria</taxon>
        <taxon>Pseudomonadati</taxon>
        <taxon>Verrucomicrobiota</taxon>
        <taxon>Opitutia</taxon>
        <taxon>Opitutales</taxon>
        <taxon>Opitutaceae</taxon>
        <taxon>Horticoccus</taxon>
    </lineage>
</organism>
<dbReference type="Gene3D" id="3.40.50.2020">
    <property type="match status" value="1"/>
</dbReference>
<dbReference type="CDD" id="cd06223">
    <property type="entry name" value="PRTases_typeI"/>
    <property type="match status" value="1"/>
</dbReference>
<dbReference type="KEGG" id="ole:K0B96_11575"/>